<evidence type="ECO:0000313" key="1">
    <source>
        <dbReference type="EMBL" id="HAT1596683.1"/>
    </source>
</evidence>
<sequence>MSKHLQQHEYQFEYKTNTILERHDLVFFSSVDEDLILLDEETSHYLVVNSVGYKIWNLLESKKTVSQLVSGLMEIYKVDFDTCFNDIKAFIQQMVQHKLIKVCL</sequence>
<protein>
    <submittedName>
        <fullName evidence="1">PqqD family protein</fullName>
    </submittedName>
</protein>
<proteinExistence type="predicted"/>
<dbReference type="Proteomes" id="UP000861567">
    <property type="component" value="Unassembled WGS sequence"/>
</dbReference>
<dbReference type="AlphaFoldDB" id="A0AAN5R5K2"/>
<reference evidence="1" key="1">
    <citation type="journal article" date="2018" name="Genome Biol.">
        <title>SKESA: strategic k-mer extension for scrupulous assemblies.</title>
        <authorList>
            <person name="Souvorov A."/>
            <person name="Agarwala R."/>
            <person name="Lipman D.J."/>
        </authorList>
    </citation>
    <scope>NUCLEOTIDE SEQUENCE</scope>
    <source>
        <strain evidence="1">D3612</strain>
    </source>
</reference>
<organism evidence="1 2">
    <name type="scientific">Legionella pneumophila</name>
    <dbReference type="NCBI Taxonomy" id="446"/>
    <lineage>
        <taxon>Bacteria</taxon>
        <taxon>Pseudomonadati</taxon>
        <taxon>Pseudomonadota</taxon>
        <taxon>Gammaproteobacteria</taxon>
        <taxon>Legionellales</taxon>
        <taxon>Legionellaceae</taxon>
        <taxon>Legionella</taxon>
    </lineage>
</organism>
<dbReference type="InterPro" id="IPR008792">
    <property type="entry name" value="PQQD"/>
</dbReference>
<dbReference type="EMBL" id="DACSEI010000018">
    <property type="protein sequence ID" value="HAT1596683.1"/>
    <property type="molecule type" value="Genomic_DNA"/>
</dbReference>
<dbReference type="Pfam" id="PF05402">
    <property type="entry name" value="PqqD"/>
    <property type="match status" value="1"/>
</dbReference>
<name>A0AAN5R5K2_LEGPN</name>
<accession>A0AAN5R5K2</accession>
<dbReference type="Gene3D" id="1.10.10.1150">
    <property type="entry name" value="Coenzyme PQQ synthesis protein D (PqqD)"/>
    <property type="match status" value="1"/>
</dbReference>
<evidence type="ECO:0000313" key="2">
    <source>
        <dbReference type="Proteomes" id="UP000861567"/>
    </source>
</evidence>
<gene>
    <name evidence="1" type="ORF">I8Y58_001914</name>
</gene>
<comment type="caution">
    <text evidence="1">The sequence shown here is derived from an EMBL/GenBank/DDBJ whole genome shotgun (WGS) entry which is preliminary data.</text>
</comment>
<dbReference type="InterPro" id="IPR041881">
    <property type="entry name" value="PqqD_sf"/>
</dbReference>
<reference evidence="1" key="2">
    <citation type="submission" date="2020-11" db="EMBL/GenBank/DDBJ databases">
        <authorList>
            <consortium name="NCBI Pathogen Detection Project"/>
        </authorList>
    </citation>
    <scope>NUCLEOTIDE SEQUENCE</scope>
    <source>
        <strain evidence="1">D3612</strain>
    </source>
</reference>